<organism evidence="2">
    <name type="scientific">Tanacetum cinerariifolium</name>
    <name type="common">Dalmatian daisy</name>
    <name type="synonym">Chrysanthemum cinerariifolium</name>
    <dbReference type="NCBI Taxonomy" id="118510"/>
    <lineage>
        <taxon>Eukaryota</taxon>
        <taxon>Viridiplantae</taxon>
        <taxon>Streptophyta</taxon>
        <taxon>Embryophyta</taxon>
        <taxon>Tracheophyta</taxon>
        <taxon>Spermatophyta</taxon>
        <taxon>Magnoliopsida</taxon>
        <taxon>eudicotyledons</taxon>
        <taxon>Gunneridae</taxon>
        <taxon>Pentapetalae</taxon>
        <taxon>asterids</taxon>
        <taxon>campanulids</taxon>
        <taxon>Asterales</taxon>
        <taxon>Asteraceae</taxon>
        <taxon>Asteroideae</taxon>
        <taxon>Anthemideae</taxon>
        <taxon>Anthemidinae</taxon>
        <taxon>Tanacetum</taxon>
    </lineage>
</organism>
<reference evidence="2" key="1">
    <citation type="journal article" date="2019" name="Sci. Rep.">
        <title>Draft genome of Tanacetum cinerariifolium, the natural source of mosquito coil.</title>
        <authorList>
            <person name="Yamashiro T."/>
            <person name="Shiraishi A."/>
            <person name="Satake H."/>
            <person name="Nakayama K."/>
        </authorList>
    </citation>
    <scope>NUCLEOTIDE SEQUENCE</scope>
</reference>
<feature type="region of interest" description="Disordered" evidence="1">
    <location>
        <begin position="1"/>
        <end position="30"/>
    </location>
</feature>
<dbReference type="AlphaFoldDB" id="A0A699X3I0"/>
<feature type="compositionally biased region" description="Basic and acidic residues" evidence="1">
    <location>
        <begin position="8"/>
        <end position="30"/>
    </location>
</feature>
<name>A0A699X3I0_TANCI</name>
<feature type="non-terminal residue" evidence="2">
    <location>
        <position position="1"/>
    </location>
</feature>
<sequence length="30" mass="3604">QGMQQSAGDRKNLGEKKKEEEEHLRWLLHQ</sequence>
<evidence type="ECO:0000313" key="2">
    <source>
        <dbReference type="EMBL" id="GFD53623.1"/>
    </source>
</evidence>
<dbReference type="EMBL" id="BKCJ011796610">
    <property type="protein sequence ID" value="GFD53623.1"/>
    <property type="molecule type" value="Genomic_DNA"/>
</dbReference>
<comment type="caution">
    <text evidence="2">The sequence shown here is derived from an EMBL/GenBank/DDBJ whole genome shotgun (WGS) entry which is preliminary data.</text>
</comment>
<protein>
    <submittedName>
        <fullName evidence="2">Uncharacterized protein</fullName>
    </submittedName>
</protein>
<gene>
    <name evidence="2" type="ORF">Tci_925592</name>
</gene>
<proteinExistence type="predicted"/>
<accession>A0A699X3I0</accession>
<evidence type="ECO:0000256" key="1">
    <source>
        <dbReference type="SAM" id="MobiDB-lite"/>
    </source>
</evidence>